<comment type="subcellular location">
    <subcellularLocation>
        <location evidence="1">Secreted</location>
    </subcellularLocation>
</comment>
<dbReference type="GO" id="GO:0005576">
    <property type="term" value="C:extracellular region"/>
    <property type="evidence" value="ECO:0007669"/>
    <property type="project" value="UniProtKB-SubCell"/>
</dbReference>
<dbReference type="PANTHER" id="PTHR34270:SF3">
    <property type="entry name" value="PROTEIN RALF-LIKE 16-RELATED"/>
    <property type="match status" value="1"/>
</dbReference>
<dbReference type="PANTHER" id="PTHR34270">
    <property type="entry name" value="PROTEIN RALF-LIKE 15-RELATED"/>
    <property type="match status" value="1"/>
</dbReference>
<comment type="similarity">
    <text evidence="2">Belongs to the plant rapid alkalinization factor (RALF) family.</text>
</comment>
<evidence type="ECO:0000256" key="4">
    <source>
        <dbReference type="ARBA" id="ARBA00022702"/>
    </source>
</evidence>
<evidence type="ECO:0000256" key="1">
    <source>
        <dbReference type="ARBA" id="ARBA00004613"/>
    </source>
</evidence>
<protein>
    <recommendedName>
        <fullName evidence="11">Rapid alkalinization factor 1</fullName>
    </recommendedName>
</protein>
<keyword evidence="5 8" id="KW-0732">Signal</keyword>
<dbReference type="AlphaFoldDB" id="V4JZG8"/>
<dbReference type="Gramene" id="ESQ30950">
    <property type="protein sequence ID" value="ESQ30950"/>
    <property type="gene ID" value="EUTSA_v10012318mg"/>
</dbReference>
<evidence type="ECO:0000256" key="3">
    <source>
        <dbReference type="ARBA" id="ARBA00022525"/>
    </source>
</evidence>
<keyword evidence="3" id="KW-0964">Secreted</keyword>
<keyword evidence="6" id="KW-1015">Disulfide bond</keyword>
<evidence type="ECO:0000313" key="10">
    <source>
        <dbReference type="Proteomes" id="UP000030689"/>
    </source>
</evidence>
<dbReference type="GO" id="GO:0040008">
    <property type="term" value="P:regulation of growth"/>
    <property type="evidence" value="ECO:0007669"/>
    <property type="project" value="UniProtKB-ARBA"/>
</dbReference>
<reference evidence="9 10" key="1">
    <citation type="journal article" date="2013" name="Front. Plant Sci.">
        <title>The Reference Genome of the Halophytic Plant Eutrema salsugineum.</title>
        <authorList>
            <person name="Yang R."/>
            <person name="Jarvis D.E."/>
            <person name="Chen H."/>
            <person name="Beilstein M.A."/>
            <person name="Grimwood J."/>
            <person name="Jenkins J."/>
            <person name="Shu S."/>
            <person name="Prochnik S."/>
            <person name="Xin M."/>
            <person name="Ma C."/>
            <person name="Schmutz J."/>
            <person name="Wing R.A."/>
            <person name="Mitchell-Olds T."/>
            <person name="Schumaker K.S."/>
            <person name="Wang X."/>
        </authorList>
    </citation>
    <scope>NUCLEOTIDE SEQUENCE [LARGE SCALE GENOMIC DNA]</scope>
</reference>
<sequence length="113" mass="12423">MASSKSHTVSLFATILIIFLVFCGIGEARDLKDSDVIDSERNIKSSPDVFGSLKDSPDKIESLGYGAIAKDRIPGCSSANPNECIKHPANHYSRGCEISTRCRRPPMTQKLYF</sequence>
<dbReference type="Pfam" id="PF05498">
    <property type="entry name" value="RALF"/>
    <property type="match status" value="1"/>
</dbReference>
<dbReference type="InterPro" id="IPR008801">
    <property type="entry name" value="RALF"/>
</dbReference>
<name>V4JZG8_EUTSA</name>
<evidence type="ECO:0000256" key="7">
    <source>
        <dbReference type="ARBA" id="ARBA00037228"/>
    </source>
</evidence>
<keyword evidence="10" id="KW-1185">Reference proteome</keyword>
<accession>V4JZG8</accession>
<organism evidence="9 10">
    <name type="scientific">Eutrema salsugineum</name>
    <name type="common">Saltwater cress</name>
    <name type="synonym">Sisymbrium salsugineum</name>
    <dbReference type="NCBI Taxonomy" id="72664"/>
    <lineage>
        <taxon>Eukaryota</taxon>
        <taxon>Viridiplantae</taxon>
        <taxon>Streptophyta</taxon>
        <taxon>Embryophyta</taxon>
        <taxon>Tracheophyta</taxon>
        <taxon>Spermatophyta</taxon>
        <taxon>Magnoliopsida</taxon>
        <taxon>eudicotyledons</taxon>
        <taxon>Gunneridae</taxon>
        <taxon>Pentapetalae</taxon>
        <taxon>rosids</taxon>
        <taxon>malvids</taxon>
        <taxon>Brassicales</taxon>
        <taxon>Brassicaceae</taxon>
        <taxon>Eutremeae</taxon>
        <taxon>Eutrema</taxon>
    </lineage>
</organism>
<evidence type="ECO:0000256" key="6">
    <source>
        <dbReference type="ARBA" id="ARBA00023157"/>
    </source>
</evidence>
<evidence type="ECO:0000256" key="5">
    <source>
        <dbReference type="ARBA" id="ARBA00022729"/>
    </source>
</evidence>
<evidence type="ECO:0000256" key="8">
    <source>
        <dbReference type="SAM" id="SignalP"/>
    </source>
</evidence>
<evidence type="ECO:0000313" key="9">
    <source>
        <dbReference type="EMBL" id="ESQ30950.1"/>
    </source>
</evidence>
<feature type="signal peptide" evidence="8">
    <location>
        <begin position="1"/>
        <end position="28"/>
    </location>
</feature>
<evidence type="ECO:0000256" key="2">
    <source>
        <dbReference type="ARBA" id="ARBA00009178"/>
    </source>
</evidence>
<gene>
    <name evidence="9" type="ORF">EUTSA_v10012318mg</name>
</gene>
<proteinExistence type="inferred from homology"/>
<dbReference type="eggNOG" id="ENOG502SWZK">
    <property type="taxonomic scope" value="Eukaryota"/>
</dbReference>
<dbReference type="Proteomes" id="UP000030689">
    <property type="component" value="Unassembled WGS sequence"/>
</dbReference>
<dbReference type="KEGG" id="eus:EUTSA_v10012318mg"/>
<dbReference type="GO" id="GO:0005179">
    <property type="term" value="F:hormone activity"/>
    <property type="evidence" value="ECO:0007669"/>
    <property type="project" value="UniProtKB-KW"/>
</dbReference>
<keyword evidence="4" id="KW-0372">Hormone</keyword>
<evidence type="ECO:0008006" key="11">
    <source>
        <dbReference type="Google" id="ProtNLM"/>
    </source>
</evidence>
<comment type="function">
    <text evidence="7">Cell signaling peptide that may regulate plant stress, growth, and development. Mediates a rapid alkalinization of extracellular space by mediating a transient increase in the cytoplasmic Ca(2+) concentration leading to a calcium-dependent signaling events through a cell surface receptor and a concomitant activation of some intracellular mitogen-activated protein kinases.</text>
</comment>
<feature type="chain" id="PRO_5004719440" description="Rapid alkalinization factor 1" evidence="8">
    <location>
        <begin position="29"/>
        <end position="113"/>
    </location>
</feature>
<dbReference type="EMBL" id="KI517809">
    <property type="protein sequence ID" value="ESQ30950.1"/>
    <property type="molecule type" value="Genomic_DNA"/>
</dbReference>